<sequence length="310" mass="33101">MMEGFAEWIRKLRKLSRESGSEACWGYDACPAGEGIIASIDGYSMDSSRLPWMSLSDWGWKSVVAAASDIAASGGTTFHVMYSIGIDSVDKALEIARGVREAAEWIGAGVGKSDFNTSSYAWIDVAVLGRSNRPLGRFGAGPGMAVVQVGASGYGLLSDAVLNGRLQPGDLPEPVGEYTRRPKPPIAMGAKLSSCGVEAAVDNSDGLGASLHILGVESGVSIILDDVLVDRRVMEMLGELGLDKWAVLESWEDYNIVAVGGEEAAECVLRWCRILGIPCARVGRTSRGRAGRVLIDGGRREFRVSGWTWL</sequence>
<name>U3TCH6_9CREN</name>
<dbReference type="Proteomes" id="UP000016887">
    <property type="component" value="Chromosome"/>
</dbReference>
<feature type="domain" description="PurM-like N-terminal" evidence="1">
    <location>
        <begin position="31"/>
        <end position="129"/>
    </location>
</feature>
<dbReference type="GO" id="GO:0009228">
    <property type="term" value="P:thiamine biosynthetic process"/>
    <property type="evidence" value="ECO:0007669"/>
    <property type="project" value="InterPro"/>
</dbReference>
<dbReference type="Gene3D" id="3.90.650.10">
    <property type="entry name" value="PurM-like C-terminal domain"/>
    <property type="match status" value="1"/>
</dbReference>
<dbReference type="InterPro" id="IPR036921">
    <property type="entry name" value="PurM-like_N_sf"/>
</dbReference>
<dbReference type="KEGG" id="acj:ACAM_0179"/>
<keyword evidence="3" id="KW-1185">Reference proteome</keyword>
<accession>U3TCH6</accession>
<dbReference type="Gene3D" id="3.30.1330.10">
    <property type="entry name" value="PurM-like, N-terminal domain"/>
    <property type="match status" value="1"/>
</dbReference>
<keyword evidence="2" id="KW-0808">Transferase</keyword>
<evidence type="ECO:0000313" key="3">
    <source>
        <dbReference type="Proteomes" id="UP000016887"/>
    </source>
</evidence>
<evidence type="ECO:0000313" key="2">
    <source>
        <dbReference type="EMBL" id="BAN89648.1"/>
    </source>
</evidence>
<dbReference type="InterPro" id="IPR006283">
    <property type="entry name" value="ThiL-like"/>
</dbReference>
<dbReference type="PIRSF" id="PIRSF005303">
    <property type="entry name" value="Thiam_monoph_kin"/>
    <property type="match status" value="1"/>
</dbReference>
<proteinExistence type="predicted"/>
<dbReference type="SUPFAM" id="SSF56042">
    <property type="entry name" value="PurM C-terminal domain-like"/>
    <property type="match status" value="1"/>
</dbReference>
<dbReference type="PANTHER" id="PTHR30270:SF0">
    <property type="entry name" value="THIAMINE-MONOPHOSPHATE KINASE"/>
    <property type="match status" value="1"/>
</dbReference>
<dbReference type="Pfam" id="PF00586">
    <property type="entry name" value="AIRS"/>
    <property type="match status" value="1"/>
</dbReference>
<evidence type="ECO:0000259" key="1">
    <source>
        <dbReference type="Pfam" id="PF00586"/>
    </source>
</evidence>
<protein>
    <submittedName>
        <fullName evidence="2">Thiamine-monophosphate kinase</fullName>
        <ecNumber evidence="2">2.7.4.16</ecNumber>
    </submittedName>
</protein>
<keyword evidence="2" id="KW-0418">Kinase</keyword>
<dbReference type="PANTHER" id="PTHR30270">
    <property type="entry name" value="THIAMINE-MONOPHOSPHATE KINASE"/>
    <property type="match status" value="1"/>
</dbReference>
<dbReference type="EC" id="2.7.4.16" evidence="2"/>
<dbReference type="STRING" id="1198449.ACAM_0179"/>
<organism evidence="2 3">
    <name type="scientific">Aeropyrum camini SY1 = JCM 12091</name>
    <dbReference type="NCBI Taxonomy" id="1198449"/>
    <lineage>
        <taxon>Archaea</taxon>
        <taxon>Thermoproteota</taxon>
        <taxon>Thermoprotei</taxon>
        <taxon>Desulfurococcales</taxon>
        <taxon>Desulfurococcaceae</taxon>
        <taxon>Aeropyrum</taxon>
    </lineage>
</organism>
<dbReference type="InterPro" id="IPR036676">
    <property type="entry name" value="PurM-like_C_sf"/>
</dbReference>
<dbReference type="AlphaFoldDB" id="U3TCH6"/>
<dbReference type="GO" id="GO:0009030">
    <property type="term" value="F:thiamine-phosphate kinase activity"/>
    <property type="evidence" value="ECO:0007669"/>
    <property type="project" value="UniProtKB-EC"/>
</dbReference>
<dbReference type="InterPro" id="IPR016188">
    <property type="entry name" value="PurM-like_N"/>
</dbReference>
<dbReference type="EMBL" id="AP012489">
    <property type="protein sequence ID" value="BAN89648.1"/>
    <property type="molecule type" value="Genomic_DNA"/>
</dbReference>
<dbReference type="eggNOG" id="arCOG00638">
    <property type="taxonomic scope" value="Archaea"/>
</dbReference>
<reference evidence="2 3" key="1">
    <citation type="journal article" date="2013" name="Appl. Environ. Microbiol.">
        <title>Variation of the Virus-Related Elements within Syntenic Genomes of the Hyperthermophilic Archaeon Aeropyrum.</title>
        <authorList>
            <person name="Daifuku T."/>
            <person name="Yoshida T."/>
            <person name="Kitamura T."/>
            <person name="Kawaichi S."/>
            <person name="Inoue T."/>
            <person name="Nomura K."/>
            <person name="Yoshida Y."/>
            <person name="Kuno S."/>
            <person name="Sako Y."/>
        </authorList>
    </citation>
    <scope>NUCLEOTIDE SEQUENCE [LARGE SCALE GENOMIC DNA]</scope>
    <source>
        <strain evidence="2 3">SY1</strain>
    </source>
</reference>
<gene>
    <name evidence="2" type="primary">thiL</name>
    <name evidence="2" type="ORF">ACAM_0179</name>
</gene>
<dbReference type="SUPFAM" id="SSF55326">
    <property type="entry name" value="PurM N-terminal domain-like"/>
    <property type="match status" value="1"/>
</dbReference>